<reference evidence="1 2" key="1">
    <citation type="submission" date="2016-09" db="EMBL/GenBank/DDBJ databases">
        <title>Alteromonas lipolytica, a new species isolated from sea water.</title>
        <authorList>
            <person name="Wu Y.-H."/>
            <person name="Cheng H."/>
            <person name="Xu X.-W."/>
        </authorList>
    </citation>
    <scope>NUCLEOTIDE SEQUENCE [LARGE SCALE GENOMIC DNA]</scope>
    <source>
        <strain evidence="1 2">JW12</strain>
    </source>
</reference>
<dbReference type="GO" id="GO:0018662">
    <property type="term" value="F:phenol 2-monooxygenase activity"/>
    <property type="evidence" value="ECO:0007669"/>
    <property type="project" value="InterPro"/>
</dbReference>
<dbReference type="InterPro" id="IPR043010">
    <property type="entry name" value="Phenol_hydroxylase_sf"/>
</dbReference>
<accession>A0A1E8FDK6</accession>
<comment type="caution">
    <text evidence="1">The sequence shown here is derived from an EMBL/GenBank/DDBJ whole genome shotgun (WGS) entry which is preliminary data.</text>
</comment>
<proteinExistence type="predicted"/>
<evidence type="ECO:0000313" key="1">
    <source>
        <dbReference type="EMBL" id="OFI34014.1"/>
    </source>
</evidence>
<evidence type="ECO:0000313" key="2">
    <source>
        <dbReference type="Proteomes" id="UP000176037"/>
    </source>
</evidence>
<sequence>MAVVAIGEYKFPSRDRVENYYGHQLLFASWDHHLLMAAPFMLFGAPDQKLGDIIEQQLKPLMQPDPDFDKIDWDAIEWTKSGELWTPDFNKTVKENGLVHKEQFRFKTPGLSTLVPPQGE</sequence>
<dbReference type="Gene3D" id="3.10.20.560">
    <property type="entry name" value="Phenol hydroxylase"/>
    <property type="match status" value="1"/>
</dbReference>
<keyword evidence="2" id="KW-1185">Reference proteome</keyword>
<dbReference type="Proteomes" id="UP000176037">
    <property type="component" value="Unassembled WGS sequence"/>
</dbReference>
<dbReference type="InterPro" id="IPR006756">
    <property type="entry name" value="Phenol_hydroxylase"/>
</dbReference>
<dbReference type="OrthoDB" id="5343663at2"/>
<dbReference type="EMBL" id="MJIC01000014">
    <property type="protein sequence ID" value="OFI34014.1"/>
    <property type="molecule type" value="Genomic_DNA"/>
</dbReference>
<organism evidence="1 2">
    <name type="scientific">Alteromonas lipolytica</name>
    <dbReference type="NCBI Taxonomy" id="1856405"/>
    <lineage>
        <taxon>Bacteria</taxon>
        <taxon>Pseudomonadati</taxon>
        <taxon>Pseudomonadota</taxon>
        <taxon>Gammaproteobacteria</taxon>
        <taxon>Alteromonadales</taxon>
        <taxon>Alteromonadaceae</taxon>
        <taxon>Alteromonas/Salinimonas group</taxon>
        <taxon>Alteromonas</taxon>
    </lineage>
</organism>
<gene>
    <name evidence="1" type="ORF">BFC17_20905</name>
</gene>
<protein>
    <submittedName>
        <fullName evidence="1">Phenol hydroxylase</fullName>
    </submittedName>
</protein>
<dbReference type="STRING" id="1856405.BFC17_20905"/>
<name>A0A1E8FDK6_9ALTE</name>
<dbReference type="RefSeq" id="WP_070176942.1">
    <property type="nucleotide sequence ID" value="NZ_BMJR01000003.1"/>
</dbReference>
<dbReference type="AlphaFoldDB" id="A0A1E8FDK6"/>
<dbReference type="Pfam" id="PF04663">
    <property type="entry name" value="Phenol_monoox"/>
    <property type="match status" value="1"/>
</dbReference>